<organism evidence="2 3">
    <name type="scientific">Pseudomonas avellanae</name>
    <dbReference type="NCBI Taxonomy" id="46257"/>
    <lineage>
        <taxon>Bacteria</taxon>
        <taxon>Pseudomonadati</taxon>
        <taxon>Pseudomonadota</taxon>
        <taxon>Gammaproteobacteria</taxon>
        <taxon>Pseudomonadales</taxon>
        <taxon>Pseudomonadaceae</taxon>
        <taxon>Pseudomonas</taxon>
    </lineage>
</organism>
<dbReference type="AlphaFoldDB" id="A0AAD0E2K1"/>
<dbReference type="EMBL" id="CP026562">
    <property type="protein sequence ID" value="AVB21323.1"/>
    <property type="molecule type" value="Genomic_DNA"/>
</dbReference>
<evidence type="ECO:0000256" key="1">
    <source>
        <dbReference type="SAM" id="MobiDB-lite"/>
    </source>
</evidence>
<protein>
    <submittedName>
        <fullName evidence="2">Septum formation inhibitor Maf</fullName>
    </submittedName>
</protein>
<dbReference type="KEGG" id="pavl:BKM03_20405"/>
<accession>A0AAD0E2K1</accession>
<evidence type="ECO:0000313" key="2">
    <source>
        <dbReference type="EMBL" id="AVB21323.1"/>
    </source>
</evidence>
<gene>
    <name evidence="2" type="ORF">BKM03_20405</name>
</gene>
<feature type="compositionally biased region" description="Polar residues" evidence="1">
    <location>
        <begin position="1"/>
        <end position="15"/>
    </location>
</feature>
<sequence>MDTANNNFDNMNPSDVKNIPDGRAGILPDGRKVVVRPDSSDGRPTLEIQSGRNRVKVRYGR</sequence>
<feature type="region of interest" description="Disordered" evidence="1">
    <location>
        <begin position="1"/>
        <end position="61"/>
    </location>
</feature>
<name>A0AAD0E2K1_9PSED</name>
<reference evidence="2 3" key="1">
    <citation type="submission" date="2018-02" db="EMBL/GenBank/DDBJ databases">
        <title>Comparative genomics of Pseudomonas syringae.</title>
        <authorList>
            <person name="Hulin M.T."/>
        </authorList>
    </citation>
    <scope>NUCLEOTIDE SEQUENCE [LARGE SCALE GENOMIC DNA]</scope>
    <source>
        <strain evidence="2 3">R2leaf</strain>
    </source>
</reference>
<evidence type="ECO:0000313" key="3">
    <source>
        <dbReference type="Proteomes" id="UP000236903"/>
    </source>
</evidence>
<proteinExistence type="predicted"/>
<dbReference type="Proteomes" id="UP000236903">
    <property type="component" value="Chromosome"/>
</dbReference>